<keyword evidence="2" id="KW-1185">Reference proteome</keyword>
<dbReference type="EMBL" id="BTGU01005667">
    <property type="protein sequence ID" value="GMN26885.1"/>
    <property type="molecule type" value="Genomic_DNA"/>
</dbReference>
<accession>A0AA87Z7C6</accession>
<dbReference type="Proteomes" id="UP001187192">
    <property type="component" value="Unassembled WGS sequence"/>
</dbReference>
<protein>
    <submittedName>
        <fullName evidence="1">Uncharacterized protein</fullName>
    </submittedName>
</protein>
<dbReference type="Gramene" id="FCD_00011441-RA">
    <property type="protein sequence ID" value="FCD_00011441-RA:cds"/>
    <property type="gene ID" value="FCD_00011441"/>
</dbReference>
<proteinExistence type="predicted"/>
<evidence type="ECO:0000313" key="1">
    <source>
        <dbReference type="EMBL" id="GMN26885.1"/>
    </source>
</evidence>
<organism evidence="1 2">
    <name type="scientific">Ficus carica</name>
    <name type="common">Common fig</name>
    <dbReference type="NCBI Taxonomy" id="3494"/>
    <lineage>
        <taxon>Eukaryota</taxon>
        <taxon>Viridiplantae</taxon>
        <taxon>Streptophyta</taxon>
        <taxon>Embryophyta</taxon>
        <taxon>Tracheophyta</taxon>
        <taxon>Spermatophyta</taxon>
        <taxon>Magnoliopsida</taxon>
        <taxon>eudicotyledons</taxon>
        <taxon>Gunneridae</taxon>
        <taxon>Pentapetalae</taxon>
        <taxon>rosids</taxon>
        <taxon>fabids</taxon>
        <taxon>Rosales</taxon>
        <taxon>Moraceae</taxon>
        <taxon>Ficeae</taxon>
        <taxon>Ficus</taxon>
    </lineage>
</organism>
<reference evidence="1" key="1">
    <citation type="submission" date="2023-07" db="EMBL/GenBank/DDBJ databases">
        <title>draft genome sequence of fig (Ficus carica).</title>
        <authorList>
            <person name="Takahashi T."/>
            <person name="Nishimura K."/>
        </authorList>
    </citation>
    <scope>NUCLEOTIDE SEQUENCE</scope>
</reference>
<sequence>MSQAKMAIPTVIDTVASKRQHLASLGYRSGKDIAKKEPKMEKFRDRINDWNKEGLFLNKMVGTGLPSTFW</sequence>
<name>A0AA87Z7C6_FICCA</name>
<evidence type="ECO:0000313" key="2">
    <source>
        <dbReference type="Proteomes" id="UP001187192"/>
    </source>
</evidence>
<dbReference type="AlphaFoldDB" id="A0AA87Z7C6"/>
<comment type="caution">
    <text evidence="1">The sequence shown here is derived from an EMBL/GenBank/DDBJ whole genome shotgun (WGS) entry which is preliminary data.</text>
</comment>
<gene>
    <name evidence="1" type="ORF">TIFTF001_047840</name>
</gene>